<sequence length="159" mass="18385">MKNDIAIDTVFIIIIAIISVAVILDIIYTKFFYNSQAYYCQSLISQGGFSPSCEKYYPSAINIIYTNESKDTIYSDITGLILNCYNNNVNTNKLFNICYDIYIDENITLHSSTLIQYIQTYTSFNPNNVIFHLNNSDGNIYPYNSIFIIYNNSYIVIWQ</sequence>
<comment type="caution">
    <text evidence="2">The sequence shown here is derived from an EMBL/GenBank/DDBJ whole genome shotgun (WGS) entry which is preliminary data.</text>
</comment>
<keyword evidence="1" id="KW-0812">Transmembrane</keyword>
<organism evidence="2 3">
    <name type="scientific">Nanobsidianus stetteri</name>
    <dbReference type="NCBI Taxonomy" id="1294122"/>
    <lineage>
        <taxon>Archaea</taxon>
        <taxon>Nanobdellota</taxon>
        <taxon>Candidatus Nanoarchaeia</taxon>
        <taxon>Nanoarchaeales</taxon>
        <taxon>Nanopusillaceae</taxon>
        <taxon>Candidatus Nanobsidianus</taxon>
    </lineage>
</organism>
<keyword evidence="3" id="KW-1185">Reference proteome</keyword>
<gene>
    <name evidence="2" type="ORF">Nst1_640</name>
</gene>
<protein>
    <submittedName>
        <fullName evidence="2">Uncharacterized protein</fullName>
    </submittedName>
</protein>
<dbReference type="Proteomes" id="UP000053279">
    <property type="component" value="Unassembled WGS sequence"/>
</dbReference>
<accession>R1E3J9</accession>
<name>R1E3J9_NANST</name>
<evidence type="ECO:0000313" key="2">
    <source>
        <dbReference type="EMBL" id="EOD42223.1"/>
    </source>
</evidence>
<reference evidence="2 3" key="1">
    <citation type="submission" date="2013-02" db="EMBL/GenBank/DDBJ databases">
        <title>Insights into archaeal evolution and symbiosis from the genomes of a Nanoarchaeon and its crenarchaeal host from Yellowstone National Park.</title>
        <authorList>
            <person name="Podar M."/>
            <person name="Makarova K.S."/>
            <person name="Graham D.E."/>
            <person name="Wolf Y.I."/>
            <person name="Koonin E.V."/>
            <person name="Reysenbach A.-L."/>
        </authorList>
    </citation>
    <scope>NUCLEOTIDE SEQUENCE [LARGE SCALE GENOMIC DNA]</scope>
</reference>
<proteinExistence type="predicted"/>
<keyword evidence="1" id="KW-1133">Transmembrane helix</keyword>
<evidence type="ECO:0000313" key="3">
    <source>
        <dbReference type="Proteomes" id="UP000053279"/>
    </source>
</evidence>
<evidence type="ECO:0000256" key="1">
    <source>
        <dbReference type="SAM" id="Phobius"/>
    </source>
</evidence>
<dbReference type="AlphaFoldDB" id="R1E3J9"/>
<feature type="transmembrane region" description="Helical" evidence="1">
    <location>
        <begin position="6"/>
        <end position="28"/>
    </location>
</feature>
<dbReference type="EMBL" id="APJZ01000007">
    <property type="protein sequence ID" value="EOD42223.1"/>
    <property type="molecule type" value="Genomic_DNA"/>
</dbReference>
<keyword evidence="1" id="KW-0472">Membrane</keyword>